<dbReference type="WBParaSite" id="JU765_v2.g8735.t1">
    <property type="protein sequence ID" value="JU765_v2.g8735.t1"/>
    <property type="gene ID" value="JU765_v2.g8735"/>
</dbReference>
<accession>A0AC34RP61</accession>
<dbReference type="Proteomes" id="UP000887576">
    <property type="component" value="Unplaced"/>
</dbReference>
<reference evidence="2" key="1">
    <citation type="submission" date="2022-11" db="UniProtKB">
        <authorList>
            <consortium name="WormBaseParasite"/>
        </authorList>
    </citation>
    <scope>IDENTIFICATION</scope>
</reference>
<evidence type="ECO:0000313" key="2">
    <source>
        <dbReference type="WBParaSite" id="JU765_v2.g8735.t1"/>
    </source>
</evidence>
<proteinExistence type="predicted"/>
<sequence>MRLFYFITFLPFLALFVNADDKCPVSFGKNNLFQNTALFKLFTSEGRKKILTGMFDQVIVNTHLGECDQCKFHLFSVPGGVIVVRCFEDKQGSLDCGYVHFKISDMKVGRGYDGKSWNYNPFELTSSQIDTDKIFLRIFNNSTIWRMYFDYNQRADIPTEGRTTGIKVEKTDADDLIVIATCFDKGYKCVPDYSPYYKTRKAGYPIRRTSRKDAVVAFHRMLFYKLALFFDFIY</sequence>
<protein>
    <submittedName>
        <fullName evidence="2">Uncharacterized protein</fullName>
    </submittedName>
</protein>
<evidence type="ECO:0000313" key="1">
    <source>
        <dbReference type="Proteomes" id="UP000887576"/>
    </source>
</evidence>
<organism evidence="1 2">
    <name type="scientific">Panagrolaimus sp. JU765</name>
    <dbReference type="NCBI Taxonomy" id="591449"/>
    <lineage>
        <taxon>Eukaryota</taxon>
        <taxon>Metazoa</taxon>
        <taxon>Ecdysozoa</taxon>
        <taxon>Nematoda</taxon>
        <taxon>Chromadorea</taxon>
        <taxon>Rhabditida</taxon>
        <taxon>Tylenchina</taxon>
        <taxon>Panagrolaimomorpha</taxon>
        <taxon>Panagrolaimoidea</taxon>
        <taxon>Panagrolaimidae</taxon>
        <taxon>Panagrolaimus</taxon>
    </lineage>
</organism>
<name>A0AC34RP61_9BILA</name>